<sequence>MAAPSLIAVLTTMPLAPLFLCLSLFSSALLAALSKAEAAEPAPLSPFVTSQAAPSWLHEWLAPLSQQPLPAFTLSLQGEGQELVRIPLALWRPGSFKQVTLADLNSAESLAIPMQEEIFGALARQALAQYQLWPWPNELITLRDSQRIFALLQQGQVAQGLVPLPLLVAHHIPRNQWAPLPPRLGSVALQLPDNQPASQQTVELIDILLEQGLLPPQAPGQP</sequence>
<protein>
    <submittedName>
        <fullName evidence="1">Uncharacterized protein</fullName>
    </submittedName>
</protein>
<keyword evidence="2" id="KW-1185">Reference proteome</keyword>
<evidence type="ECO:0000313" key="2">
    <source>
        <dbReference type="Proteomes" id="UP001589628"/>
    </source>
</evidence>
<name>A0ABV5ZBU5_9GAMM</name>
<evidence type="ECO:0000313" key="1">
    <source>
        <dbReference type="EMBL" id="MFB9885676.1"/>
    </source>
</evidence>
<accession>A0ABV5ZBU5</accession>
<gene>
    <name evidence="1" type="ORF">ACFFLH_04550</name>
</gene>
<dbReference type="Proteomes" id="UP001589628">
    <property type="component" value="Unassembled WGS sequence"/>
</dbReference>
<organism evidence="1 2">
    <name type="scientific">Balneatrix alpica</name>
    <dbReference type="NCBI Taxonomy" id="75684"/>
    <lineage>
        <taxon>Bacteria</taxon>
        <taxon>Pseudomonadati</taxon>
        <taxon>Pseudomonadota</taxon>
        <taxon>Gammaproteobacteria</taxon>
        <taxon>Oceanospirillales</taxon>
        <taxon>Balneatrichaceae</taxon>
        <taxon>Balneatrix</taxon>
    </lineage>
</organism>
<comment type="caution">
    <text evidence="1">The sequence shown here is derived from an EMBL/GenBank/DDBJ whole genome shotgun (WGS) entry which is preliminary data.</text>
</comment>
<dbReference type="EMBL" id="JBHLZN010000001">
    <property type="protein sequence ID" value="MFB9885676.1"/>
    <property type="molecule type" value="Genomic_DNA"/>
</dbReference>
<dbReference type="RefSeq" id="WP_027313752.1">
    <property type="nucleotide sequence ID" value="NZ_JBHLZN010000001.1"/>
</dbReference>
<reference evidence="1 2" key="1">
    <citation type="submission" date="2024-09" db="EMBL/GenBank/DDBJ databases">
        <authorList>
            <person name="Sun Q."/>
            <person name="Mori K."/>
        </authorList>
    </citation>
    <scope>NUCLEOTIDE SEQUENCE [LARGE SCALE GENOMIC DNA]</scope>
    <source>
        <strain evidence="1 2">ATCC 51285</strain>
    </source>
</reference>
<proteinExistence type="predicted"/>